<dbReference type="AlphaFoldDB" id="A0A0C3PIS6"/>
<dbReference type="InParanoid" id="A0A0C3PIS6"/>
<name>A0A0C3PIS6_PISTI</name>
<keyword evidence="2" id="KW-1185">Reference proteome</keyword>
<dbReference type="EMBL" id="KN831958">
    <property type="protein sequence ID" value="KIO08019.1"/>
    <property type="molecule type" value="Genomic_DNA"/>
</dbReference>
<protein>
    <submittedName>
        <fullName evidence="1">Uncharacterized protein</fullName>
    </submittedName>
</protein>
<evidence type="ECO:0000313" key="2">
    <source>
        <dbReference type="Proteomes" id="UP000054217"/>
    </source>
</evidence>
<evidence type="ECO:0000313" key="1">
    <source>
        <dbReference type="EMBL" id="KIO08019.1"/>
    </source>
</evidence>
<dbReference type="Proteomes" id="UP000054217">
    <property type="component" value="Unassembled WGS sequence"/>
</dbReference>
<accession>A0A0C3PIS6</accession>
<reference evidence="1 2" key="1">
    <citation type="submission" date="2014-04" db="EMBL/GenBank/DDBJ databases">
        <authorList>
            <consortium name="DOE Joint Genome Institute"/>
            <person name="Kuo A."/>
            <person name="Kohler A."/>
            <person name="Costa M.D."/>
            <person name="Nagy L.G."/>
            <person name="Floudas D."/>
            <person name="Copeland A."/>
            <person name="Barry K.W."/>
            <person name="Cichocki N."/>
            <person name="Veneault-Fourrey C."/>
            <person name="LaButti K."/>
            <person name="Lindquist E.A."/>
            <person name="Lipzen A."/>
            <person name="Lundell T."/>
            <person name="Morin E."/>
            <person name="Murat C."/>
            <person name="Sun H."/>
            <person name="Tunlid A."/>
            <person name="Henrissat B."/>
            <person name="Grigoriev I.V."/>
            <person name="Hibbett D.S."/>
            <person name="Martin F."/>
            <person name="Nordberg H.P."/>
            <person name="Cantor M.N."/>
            <person name="Hua S.X."/>
        </authorList>
    </citation>
    <scope>NUCLEOTIDE SEQUENCE [LARGE SCALE GENOMIC DNA]</scope>
    <source>
        <strain evidence="1 2">Marx 270</strain>
    </source>
</reference>
<sequence length="67" mass="7301">MSGEDLPKTSISDLELQLSALVIAHAILNPSDVTQWDGDWFADPMRGVKAKYYKPPMGAYLGPCHGP</sequence>
<dbReference type="OrthoDB" id="2609426at2759"/>
<organism evidence="1 2">
    <name type="scientific">Pisolithus tinctorius Marx 270</name>
    <dbReference type="NCBI Taxonomy" id="870435"/>
    <lineage>
        <taxon>Eukaryota</taxon>
        <taxon>Fungi</taxon>
        <taxon>Dikarya</taxon>
        <taxon>Basidiomycota</taxon>
        <taxon>Agaricomycotina</taxon>
        <taxon>Agaricomycetes</taxon>
        <taxon>Agaricomycetidae</taxon>
        <taxon>Boletales</taxon>
        <taxon>Sclerodermatineae</taxon>
        <taxon>Pisolithaceae</taxon>
        <taxon>Pisolithus</taxon>
    </lineage>
</organism>
<proteinExistence type="predicted"/>
<reference evidence="2" key="2">
    <citation type="submission" date="2015-01" db="EMBL/GenBank/DDBJ databases">
        <title>Evolutionary Origins and Diversification of the Mycorrhizal Mutualists.</title>
        <authorList>
            <consortium name="DOE Joint Genome Institute"/>
            <consortium name="Mycorrhizal Genomics Consortium"/>
            <person name="Kohler A."/>
            <person name="Kuo A."/>
            <person name="Nagy L.G."/>
            <person name="Floudas D."/>
            <person name="Copeland A."/>
            <person name="Barry K.W."/>
            <person name="Cichocki N."/>
            <person name="Veneault-Fourrey C."/>
            <person name="LaButti K."/>
            <person name="Lindquist E.A."/>
            <person name="Lipzen A."/>
            <person name="Lundell T."/>
            <person name="Morin E."/>
            <person name="Murat C."/>
            <person name="Riley R."/>
            <person name="Ohm R."/>
            <person name="Sun H."/>
            <person name="Tunlid A."/>
            <person name="Henrissat B."/>
            <person name="Grigoriev I.V."/>
            <person name="Hibbett D.S."/>
            <person name="Martin F."/>
        </authorList>
    </citation>
    <scope>NUCLEOTIDE SEQUENCE [LARGE SCALE GENOMIC DNA]</scope>
    <source>
        <strain evidence="2">Marx 270</strain>
    </source>
</reference>
<gene>
    <name evidence="1" type="ORF">M404DRAFT_23270</name>
</gene>
<dbReference type="HOGENOM" id="CLU_2813416_0_0_1"/>